<dbReference type="RefSeq" id="WP_378968255.1">
    <property type="nucleotide sequence ID" value="NZ_JBHSWN010000001.1"/>
</dbReference>
<sequence length="78" mass="8806">MDLADQSTVFILHMIQRLIEVDGMLGDVPHHLQHCGGMGVERHDRLARINLPQPDSLAAHGLRDARSLGHRRRRRLAA</sequence>
<comment type="caution">
    <text evidence="1">The sequence shown here is derived from an EMBL/GenBank/DDBJ whole genome shotgun (WGS) entry which is preliminary data.</text>
</comment>
<reference evidence="2" key="1">
    <citation type="journal article" date="2019" name="Int. J. Syst. Evol. Microbiol.">
        <title>The Global Catalogue of Microorganisms (GCM) 10K type strain sequencing project: providing services to taxonomists for standard genome sequencing and annotation.</title>
        <authorList>
            <consortium name="The Broad Institute Genomics Platform"/>
            <consortium name="The Broad Institute Genome Sequencing Center for Infectious Disease"/>
            <person name="Wu L."/>
            <person name="Ma J."/>
        </authorList>
    </citation>
    <scope>NUCLEOTIDE SEQUENCE [LARGE SCALE GENOMIC DNA]</scope>
    <source>
        <strain evidence="2">CCUG 48316</strain>
    </source>
</reference>
<evidence type="ECO:0000313" key="1">
    <source>
        <dbReference type="EMBL" id="MFC6789357.1"/>
    </source>
</evidence>
<dbReference type="Proteomes" id="UP001596292">
    <property type="component" value="Unassembled WGS sequence"/>
</dbReference>
<accession>A0ABW2BGZ5</accession>
<organism evidence="1 2">
    <name type="scientific">Methylobacterium komagatae</name>
    <dbReference type="NCBI Taxonomy" id="374425"/>
    <lineage>
        <taxon>Bacteria</taxon>
        <taxon>Pseudomonadati</taxon>
        <taxon>Pseudomonadota</taxon>
        <taxon>Alphaproteobacteria</taxon>
        <taxon>Hyphomicrobiales</taxon>
        <taxon>Methylobacteriaceae</taxon>
        <taxon>Methylobacterium</taxon>
    </lineage>
</organism>
<gene>
    <name evidence="1" type="ORF">ACFQE0_06780</name>
</gene>
<keyword evidence="2" id="KW-1185">Reference proteome</keyword>
<evidence type="ECO:0000313" key="2">
    <source>
        <dbReference type="Proteomes" id="UP001596292"/>
    </source>
</evidence>
<proteinExistence type="predicted"/>
<dbReference type="EMBL" id="JBHSWN010000001">
    <property type="protein sequence ID" value="MFC6789357.1"/>
    <property type="molecule type" value="Genomic_DNA"/>
</dbReference>
<protein>
    <submittedName>
        <fullName evidence="1">Uncharacterized protein</fullName>
    </submittedName>
</protein>
<name>A0ABW2BGZ5_9HYPH</name>